<dbReference type="AlphaFoldDB" id="A0A1H9CLV1"/>
<gene>
    <name evidence="3" type="ORF">SAMN04488558_10473</name>
</gene>
<reference evidence="3 4" key="1">
    <citation type="submission" date="2016-10" db="EMBL/GenBank/DDBJ databases">
        <authorList>
            <person name="de Groot N.N."/>
        </authorList>
    </citation>
    <scope>NUCLEOTIDE SEQUENCE [LARGE SCALE GENOMIC DNA]</scope>
    <source>
        <strain evidence="3 4">DSM 15695</strain>
    </source>
</reference>
<dbReference type="InterPro" id="IPR031927">
    <property type="entry name" value="DUF4767"/>
</dbReference>
<dbReference type="RefSeq" id="WP_159428849.1">
    <property type="nucleotide sequence ID" value="NZ_CALUDV010000026.1"/>
</dbReference>
<dbReference type="Proteomes" id="UP000198833">
    <property type="component" value="Unassembled WGS sequence"/>
</dbReference>
<keyword evidence="4" id="KW-1185">Reference proteome</keyword>
<dbReference type="Pfam" id="PF15983">
    <property type="entry name" value="DUF4767"/>
    <property type="match status" value="1"/>
</dbReference>
<evidence type="ECO:0000256" key="1">
    <source>
        <dbReference type="SAM" id="SignalP"/>
    </source>
</evidence>
<name>A0A1H9CLV1_9LACT</name>
<keyword evidence="1" id="KW-0732">Signal</keyword>
<organism evidence="3 4">
    <name type="scientific">Ignavigranum ruoffiae</name>
    <dbReference type="NCBI Taxonomy" id="89093"/>
    <lineage>
        <taxon>Bacteria</taxon>
        <taxon>Bacillati</taxon>
        <taxon>Bacillota</taxon>
        <taxon>Bacilli</taxon>
        <taxon>Lactobacillales</taxon>
        <taxon>Aerococcaceae</taxon>
        <taxon>Ignavigranum</taxon>
    </lineage>
</organism>
<feature type="chain" id="PRO_5011486218" description="DUF4767 domain-containing protein" evidence="1">
    <location>
        <begin position="26"/>
        <end position="300"/>
    </location>
</feature>
<accession>A0A1H9CLV1</accession>
<proteinExistence type="predicted"/>
<feature type="signal peptide" evidence="1">
    <location>
        <begin position="1"/>
        <end position="25"/>
    </location>
</feature>
<dbReference type="OrthoDB" id="2149782at2"/>
<dbReference type="EMBL" id="FOEN01000004">
    <property type="protein sequence ID" value="SEQ02134.1"/>
    <property type="molecule type" value="Genomic_DNA"/>
</dbReference>
<evidence type="ECO:0000259" key="2">
    <source>
        <dbReference type="Pfam" id="PF15983"/>
    </source>
</evidence>
<feature type="domain" description="DUF4767" evidence="2">
    <location>
        <begin position="177"/>
        <end position="291"/>
    </location>
</feature>
<dbReference type="STRING" id="89093.SAMN04488558_10473"/>
<sequence>MKKVLSYLSLLGLSLLFIFVPSVQASSLLDSIVENSGGQIIFRNPEVDGQYRELPNFPIQVSLEQLDSDQPQIRMVWNLDDASKDEVMPIEIEEIEPTEVPVLPDGENYQSTIAITIPDPPRDYYQGTIYLTDLASMGGVQMLIPNYAGNVEESQQGYYQVLSEVIPDNSADLNIADLDQAMAVWQENMGQEYIRYYPQDDQAVVNSFSQEVLTHMAFEGESIDLNNAEGYRLYAIYSTVGTDSYNQVGPITYVMVDVEGTPQVWVSQDSQRNETFNFKLTENVDIKDVFGQWYYQADAE</sequence>
<protein>
    <recommendedName>
        <fullName evidence="2">DUF4767 domain-containing protein</fullName>
    </recommendedName>
</protein>
<evidence type="ECO:0000313" key="3">
    <source>
        <dbReference type="EMBL" id="SEQ02134.1"/>
    </source>
</evidence>
<evidence type="ECO:0000313" key="4">
    <source>
        <dbReference type="Proteomes" id="UP000198833"/>
    </source>
</evidence>